<accession>A0A8H3UA85</accession>
<keyword evidence="3" id="KW-1185">Reference proteome</keyword>
<feature type="compositionally biased region" description="Acidic residues" evidence="1">
    <location>
        <begin position="24"/>
        <end position="33"/>
    </location>
</feature>
<feature type="region of interest" description="Disordered" evidence="1">
    <location>
        <begin position="503"/>
        <end position="539"/>
    </location>
</feature>
<feature type="region of interest" description="Disordered" evidence="1">
    <location>
        <begin position="1"/>
        <end position="120"/>
    </location>
</feature>
<feature type="compositionally biased region" description="Basic and acidic residues" evidence="1">
    <location>
        <begin position="512"/>
        <end position="537"/>
    </location>
</feature>
<feature type="region of interest" description="Disordered" evidence="1">
    <location>
        <begin position="720"/>
        <end position="743"/>
    </location>
</feature>
<feature type="region of interest" description="Disordered" evidence="1">
    <location>
        <begin position="290"/>
        <end position="317"/>
    </location>
</feature>
<feature type="region of interest" description="Disordered" evidence="1">
    <location>
        <begin position="854"/>
        <end position="879"/>
    </location>
</feature>
<protein>
    <submittedName>
        <fullName evidence="2">Uncharacterized protein</fullName>
    </submittedName>
</protein>
<gene>
    <name evidence="2" type="ORF">EG327_011735</name>
</gene>
<sequence>MSQGAIGVERVYLPGDDGGRGEEVDVITEGEEEVMQKPEIPNPSKPANEQQERPTSPEQAQAPTSKIDAGSENEQQQSPPMNPVETISTMERDTISENEDGSENEGSQCLGSPEQEEAERVYHYDIAESTKENMAMHERTQEWALELVDEMMLAVGKEIQTESAASEKDTEGVGETEDGEEPGVVESQEMDSALDADDDSVESGTRGFESPGVLEMEGQAGLMEDVLHGIAEEFVGSMFEMEADNVSAGGWRPELRPGTPFLIGTLKKGSYSDEDDDDDDEEPEAPIVLDEEATDGDISSQPGLALPVPTSEPSKKVTFGPSTKIYEYHDQFIDVEDQELVSAEIVEARKPKPILKRTATPLITQDTKTTTTTTTPPRPSSPNIPDNEIGGLWTHLSPVATLNEAYHELSEFHAPQEMWGDSMDDMLSRPDARAWLNLTSRVVYQRDGFKAITAPNTTSILESIVADAGTLDTVDRVDKSGWSRWSVRSYEVDVVVDEGEKVAKKKNVRQGSGEEQKESEGKSEQGEDSKKGKENKSESSSGLVRLVVNQIISSTRAALLNPIFQLLKRWKMSIINWLIDAYATPSLNIQTASRYVSKQSKRAEFLALEQMPEIHRTRDRAIQRCLKERGPRTSLWSESNFTRLNYWEFEVEELLHCVKYYEVNCEEELWGFLLDLESKEERVEKETDTGTEEEEVRKNLKTEVITETGSLNKVAVKEESAGVAEVMEESEVEEGDDTEEDDGAVSRNYMPQISETPAKAFPPNLSFQEPHTSTWKKRLYKQRMVRNKVTKKWSLQTVVVQEPWDDKLMPCRFCSKRDCNIKNRKEVDKMLHVFEKGVRPLFLNEWTKAEKELELSKDQKKAGESEQKETVDGDLGGKI</sequence>
<feature type="region of interest" description="Disordered" evidence="1">
    <location>
        <begin position="158"/>
        <end position="212"/>
    </location>
</feature>
<dbReference type="EMBL" id="WNWR01000963">
    <property type="protein sequence ID" value="KAE9966751.1"/>
    <property type="molecule type" value="Genomic_DNA"/>
</dbReference>
<evidence type="ECO:0000256" key="1">
    <source>
        <dbReference type="SAM" id="MobiDB-lite"/>
    </source>
</evidence>
<reference evidence="2 3" key="1">
    <citation type="submission" date="2019-07" db="EMBL/GenBank/DDBJ databases">
        <title>Venturia inaequalis Genome Resource.</title>
        <authorList>
            <person name="Lichtner F.J."/>
        </authorList>
    </citation>
    <scope>NUCLEOTIDE SEQUENCE [LARGE SCALE GENOMIC DNA]</scope>
    <source>
        <strain evidence="2 3">DMI_063113</strain>
    </source>
</reference>
<feature type="compositionally biased region" description="Acidic residues" evidence="1">
    <location>
        <begin position="726"/>
        <end position="743"/>
    </location>
</feature>
<feature type="compositionally biased region" description="Polar residues" evidence="1">
    <location>
        <begin position="72"/>
        <end position="89"/>
    </location>
</feature>
<proteinExistence type="predicted"/>
<organism evidence="2 3">
    <name type="scientific">Venturia inaequalis</name>
    <name type="common">Apple scab fungus</name>
    <dbReference type="NCBI Taxonomy" id="5025"/>
    <lineage>
        <taxon>Eukaryota</taxon>
        <taxon>Fungi</taxon>
        <taxon>Dikarya</taxon>
        <taxon>Ascomycota</taxon>
        <taxon>Pezizomycotina</taxon>
        <taxon>Dothideomycetes</taxon>
        <taxon>Pleosporomycetidae</taxon>
        <taxon>Venturiales</taxon>
        <taxon>Venturiaceae</taxon>
        <taxon>Venturia</taxon>
    </lineage>
</organism>
<dbReference type="Proteomes" id="UP000490939">
    <property type="component" value="Unassembled WGS sequence"/>
</dbReference>
<name>A0A8H3UA85_VENIN</name>
<comment type="caution">
    <text evidence="2">The sequence shown here is derived from an EMBL/GenBank/DDBJ whole genome shotgun (WGS) entry which is preliminary data.</text>
</comment>
<evidence type="ECO:0000313" key="3">
    <source>
        <dbReference type="Proteomes" id="UP000490939"/>
    </source>
</evidence>
<feature type="compositionally biased region" description="Acidic residues" evidence="1">
    <location>
        <begin position="172"/>
        <end position="201"/>
    </location>
</feature>
<evidence type="ECO:0000313" key="2">
    <source>
        <dbReference type="EMBL" id="KAE9966751.1"/>
    </source>
</evidence>
<dbReference type="AlphaFoldDB" id="A0A8H3UA85"/>
<feature type="compositionally biased region" description="Polar residues" evidence="1">
    <location>
        <begin position="45"/>
        <end position="64"/>
    </location>
</feature>